<gene>
    <name evidence="4" type="ORF">E2F48_06760</name>
</gene>
<comment type="caution">
    <text evidence="4">The sequence shown here is derived from an EMBL/GenBank/DDBJ whole genome shotgun (WGS) entry which is preliminary data.</text>
</comment>
<dbReference type="AlphaFoldDB" id="A0A4R5U005"/>
<reference evidence="4 5" key="1">
    <citation type="submission" date="2019-03" db="EMBL/GenBank/DDBJ databases">
        <title>Arthrobacter sp. nov., an bacterium isolated from biocrust in Mu Us Desert.</title>
        <authorList>
            <person name="Lixiong L."/>
        </authorList>
    </citation>
    <scope>NUCLEOTIDE SEQUENCE [LARGE SCALE GENOMIC DNA]</scope>
    <source>
        <strain evidence="4 5">SLN-3</strain>
    </source>
</reference>
<dbReference type="InterPro" id="IPR005182">
    <property type="entry name" value="YdbS-like_PH"/>
</dbReference>
<feature type="transmembrane region" description="Helical" evidence="2">
    <location>
        <begin position="123"/>
        <end position="144"/>
    </location>
</feature>
<keyword evidence="2" id="KW-1133">Transmembrane helix</keyword>
<organism evidence="4 5">
    <name type="scientific">Arthrobacter crusticola</name>
    <dbReference type="NCBI Taxonomy" id="2547960"/>
    <lineage>
        <taxon>Bacteria</taxon>
        <taxon>Bacillati</taxon>
        <taxon>Actinomycetota</taxon>
        <taxon>Actinomycetes</taxon>
        <taxon>Micrococcales</taxon>
        <taxon>Micrococcaceae</taxon>
        <taxon>Arthrobacter</taxon>
    </lineage>
</organism>
<evidence type="ECO:0000256" key="1">
    <source>
        <dbReference type="SAM" id="MobiDB-lite"/>
    </source>
</evidence>
<feature type="compositionally biased region" description="Gly residues" evidence="1">
    <location>
        <begin position="267"/>
        <end position="276"/>
    </location>
</feature>
<evidence type="ECO:0000313" key="4">
    <source>
        <dbReference type="EMBL" id="TDK26858.1"/>
    </source>
</evidence>
<feature type="domain" description="YdbS-like PH" evidence="3">
    <location>
        <begin position="152"/>
        <end position="224"/>
    </location>
</feature>
<protein>
    <recommendedName>
        <fullName evidence="3">YdbS-like PH domain-containing protein</fullName>
    </recommendedName>
</protein>
<dbReference type="EMBL" id="SMTK01000002">
    <property type="protein sequence ID" value="TDK26858.1"/>
    <property type="molecule type" value="Genomic_DNA"/>
</dbReference>
<accession>A0A4R5U005</accession>
<feature type="transmembrane region" description="Helical" evidence="2">
    <location>
        <begin position="90"/>
        <end position="111"/>
    </location>
</feature>
<keyword evidence="5" id="KW-1185">Reference proteome</keyword>
<feature type="region of interest" description="Disordered" evidence="1">
    <location>
        <begin position="243"/>
        <end position="276"/>
    </location>
</feature>
<dbReference type="OrthoDB" id="4966830at2"/>
<feature type="compositionally biased region" description="Low complexity" evidence="1">
    <location>
        <begin position="1"/>
        <end position="23"/>
    </location>
</feature>
<feature type="region of interest" description="Disordered" evidence="1">
    <location>
        <begin position="1"/>
        <end position="65"/>
    </location>
</feature>
<evidence type="ECO:0000259" key="3">
    <source>
        <dbReference type="Pfam" id="PF03703"/>
    </source>
</evidence>
<feature type="compositionally biased region" description="Basic residues" evidence="1">
    <location>
        <begin position="46"/>
        <end position="63"/>
    </location>
</feature>
<sequence>MSAAGSCCATTTAGGTPSPSATSCTCGPRVGTPDDVVRQSGMASARPRRERSRRRAGDRRAHRPGAVAMKVRLAPGEQVLTRTRATPRSLFWPSMGALAVLAVGGYTLGWLSRAAVPPELQQWQPLLVTVATVGGGLLLLRMFLRPLLRWLAGRYILTSQRLIHRRGMTKRSLYEVPLAAVHQVGVTQSLVQRPFGSGTLTLDLGFGRSVSYRDVPCAAVFRDHVAEAIGELPQSALFNGRAMMGQPGPAQWPQEGQPSHPEARQEGPGGTWRGTV</sequence>
<dbReference type="Proteomes" id="UP000295411">
    <property type="component" value="Unassembled WGS sequence"/>
</dbReference>
<proteinExistence type="predicted"/>
<keyword evidence="2" id="KW-0472">Membrane</keyword>
<name>A0A4R5U005_9MICC</name>
<dbReference type="Pfam" id="PF03703">
    <property type="entry name" value="bPH_2"/>
    <property type="match status" value="1"/>
</dbReference>
<keyword evidence="2" id="KW-0812">Transmembrane</keyword>
<evidence type="ECO:0000313" key="5">
    <source>
        <dbReference type="Proteomes" id="UP000295411"/>
    </source>
</evidence>
<evidence type="ECO:0000256" key="2">
    <source>
        <dbReference type="SAM" id="Phobius"/>
    </source>
</evidence>